<organism evidence="2 3">
    <name type="scientific">Tanacetum coccineum</name>
    <dbReference type="NCBI Taxonomy" id="301880"/>
    <lineage>
        <taxon>Eukaryota</taxon>
        <taxon>Viridiplantae</taxon>
        <taxon>Streptophyta</taxon>
        <taxon>Embryophyta</taxon>
        <taxon>Tracheophyta</taxon>
        <taxon>Spermatophyta</taxon>
        <taxon>Magnoliopsida</taxon>
        <taxon>eudicotyledons</taxon>
        <taxon>Gunneridae</taxon>
        <taxon>Pentapetalae</taxon>
        <taxon>asterids</taxon>
        <taxon>campanulids</taxon>
        <taxon>Asterales</taxon>
        <taxon>Asteraceae</taxon>
        <taxon>Asteroideae</taxon>
        <taxon>Anthemideae</taxon>
        <taxon>Anthemidinae</taxon>
        <taxon>Tanacetum</taxon>
    </lineage>
</organism>
<gene>
    <name evidence="2" type="ORF">Tco_0600529</name>
</gene>
<dbReference type="PANTHER" id="PTHR33116">
    <property type="entry name" value="REVERSE TRANSCRIPTASE ZINC-BINDING DOMAIN-CONTAINING PROTEIN-RELATED-RELATED"/>
    <property type="match status" value="1"/>
</dbReference>
<dbReference type="EMBL" id="BQNB010008512">
    <property type="protein sequence ID" value="GJS50408.1"/>
    <property type="molecule type" value="Genomic_DNA"/>
</dbReference>
<dbReference type="Pfam" id="PF13966">
    <property type="entry name" value="zf-RVT"/>
    <property type="match status" value="1"/>
</dbReference>
<comment type="caution">
    <text evidence="2">The sequence shown here is derived from an EMBL/GenBank/DDBJ whole genome shotgun (WGS) entry which is preliminary data.</text>
</comment>
<keyword evidence="2" id="KW-0808">Transferase</keyword>
<evidence type="ECO:0000313" key="2">
    <source>
        <dbReference type="EMBL" id="GJS50408.1"/>
    </source>
</evidence>
<keyword evidence="3" id="KW-1185">Reference proteome</keyword>
<sequence length="475" mass="55892">MDAMNTMMCNQEAERFGFARVLVEINAAKECRDSIEVQYVDAQRTKLKTKIVQVEYQWKPVRCNHCKVYGHGLIECKKRPRIEEELKQNKGRRKEVIDKKGLRKILNKENVEKMQKEDGKIGQKDNGEKIERREGEVRKNTNGGRGLIQGDPISPYLFTIVMKMLNLILERKINQTKKFTYHPSDKRSFEEFSEISGLYPNLSKRLMFYSNVNEGIKEDILQVVPFTIGKLLVRYLGVPLVTKKLSFTDCKGLIERVKGKITVIKEIDSLLRSFLWSQGEKVQGKAKITWKNICKPKCNGGLGLKLLDIWNKQDKWHERGPIARFISRRQMSNARIDCNIHVAGMIENGQWRWLNEWYDQFQELKEIKTPTIDEHKQDSVMWLSNEQRVVKFSINRVWGDISSQENKVDWHDVVWFPNAIPRHAFILWLLVHERLPTQDRLAKWYPNRVIKCAMCLQEQDSHQHLFFNCPYSKKV</sequence>
<keyword evidence="2" id="KW-0695">RNA-directed DNA polymerase</keyword>
<dbReference type="GO" id="GO:0003964">
    <property type="term" value="F:RNA-directed DNA polymerase activity"/>
    <property type="evidence" value="ECO:0007669"/>
    <property type="project" value="UniProtKB-KW"/>
</dbReference>
<accession>A0ABQ4WC59</accession>
<keyword evidence="2" id="KW-0548">Nucleotidyltransferase</keyword>
<dbReference type="PANTHER" id="PTHR33116:SF84">
    <property type="entry name" value="RNA-DIRECTED DNA POLYMERASE"/>
    <property type="match status" value="1"/>
</dbReference>
<reference evidence="2" key="2">
    <citation type="submission" date="2022-01" db="EMBL/GenBank/DDBJ databases">
        <authorList>
            <person name="Yamashiro T."/>
            <person name="Shiraishi A."/>
            <person name="Satake H."/>
            <person name="Nakayama K."/>
        </authorList>
    </citation>
    <scope>NUCLEOTIDE SEQUENCE</scope>
</reference>
<dbReference type="InterPro" id="IPR026960">
    <property type="entry name" value="RVT-Znf"/>
</dbReference>
<reference evidence="2" key="1">
    <citation type="journal article" date="2022" name="Int. J. Mol. Sci.">
        <title>Draft Genome of Tanacetum Coccineum: Genomic Comparison of Closely Related Tanacetum-Family Plants.</title>
        <authorList>
            <person name="Yamashiro T."/>
            <person name="Shiraishi A."/>
            <person name="Nakayama K."/>
            <person name="Satake H."/>
        </authorList>
    </citation>
    <scope>NUCLEOTIDE SEQUENCE</scope>
</reference>
<proteinExistence type="predicted"/>
<protein>
    <submittedName>
        <fullName evidence="2">RNA-directed DNA polymerase, eukaryota, reverse transcriptase zinc-binding domain protein</fullName>
    </submittedName>
</protein>
<dbReference type="Proteomes" id="UP001151760">
    <property type="component" value="Unassembled WGS sequence"/>
</dbReference>
<evidence type="ECO:0000259" key="1">
    <source>
        <dbReference type="Pfam" id="PF13966"/>
    </source>
</evidence>
<feature type="domain" description="Reverse transcriptase zinc-binding" evidence="1">
    <location>
        <begin position="392"/>
        <end position="475"/>
    </location>
</feature>
<evidence type="ECO:0000313" key="3">
    <source>
        <dbReference type="Proteomes" id="UP001151760"/>
    </source>
</evidence>
<name>A0ABQ4WC59_9ASTR</name>